<dbReference type="SMART" id="SM00530">
    <property type="entry name" value="HTH_XRE"/>
    <property type="match status" value="1"/>
</dbReference>
<dbReference type="Pfam" id="PF01381">
    <property type="entry name" value="HTH_3"/>
    <property type="match status" value="1"/>
</dbReference>
<comment type="caution">
    <text evidence="3">The sequence shown here is derived from an EMBL/GenBank/DDBJ whole genome shotgun (WGS) entry which is preliminary data.</text>
</comment>
<dbReference type="Proteomes" id="UP000075787">
    <property type="component" value="Unassembled WGS sequence"/>
</dbReference>
<evidence type="ECO:0000313" key="4">
    <source>
        <dbReference type="Proteomes" id="UP000075787"/>
    </source>
</evidence>
<dbReference type="InterPro" id="IPR010982">
    <property type="entry name" value="Lambda_DNA-bd_dom_sf"/>
</dbReference>
<proteinExistence type="predicted"/>
<dbReference type="GeneID" id="97244277"/>
<protein>
    <submittedName>
        <fullName evidence="2 3">Transcriptional regulator</fullName>
    </submittedName>
</protein>
<evidence type="ECO:0000313" key="5">
    <source>
        <dbReference type="Proteomes" id="UP000257706"/>
    </source>
</evidence>
<dbReference type="OrthoDB" id="7361823at2"/>
<dbReference type="AlphaFoldDB" id="A0A161R146"/>
<dbReference type="Gene3D" id="1.10.260.40">
    <property type="entry name" value="lambda repressor-like DNA-binding domains"/>
    <property type="match status" value="1"/>
</dbReference>
<evidence type="ECO:0000313" key="2">
    <source>
        <dbReference type="EMBL" id="HAE46276.1"/>
    </source>
</evidence>
<reference evidence="2 5" key="2">
    <citation type="journal article" date="2018" name="Nat. Biotechnol.">
        <title>A standardized bacterial taxonomy based on genome phylogeny substantially revises the tree of life.</title>
        <authorList>
            <person name="Parks D.H."/>
            <person name="Chuvochina M."/>
            <person name="Waite D.W."/>
            <person name="Rinke C."/>
            <person name="Skarshewski A."/>
            <person name="Chaumeil P.A."/>
            <person name="Hugenholtz P."/>
        </authorList>
    </citation>
    <scope>NUCLEOTIDE SEQUENCE [LARGE SCALE GENOMIC DNA]</scope>
    <source>
        <strain evidence="2">UBA8739</strain>
    </source>
</reference>
<dbReference type="CDD" id="cd00093">
    <property type="entry name" value="HTH_XRE"/>
    <property type="match status" value="1"/>
</dbReference>
<organism evidence="3 4">
    <name type="scientific">Tistrella mobilis</name>
    <dbReference type="NCBI Taxonomy" id="171437"/>
    <lineage>
        <taxon>Bacteria</taxon>
        <taxon>Pseudomonadati</taxon>
        <taxon>Pseudomonadota</taxon>
        <taxon>Alphaproteobacteria</taxon>
        <taxon>Geminicoccales</taxon>
        <taxon>Geminicoccaceae</taxon>
        <taxon>Tistrella</taxon>
    </lineage>
</organism>
<gene>
    <name evidence="3" type="ORF">AUP44_10130</name>
    <name evidence="2" type="ORF">DCK97_02545</name>
</gene>
<accession>A0A161R146</accession>
<dbReference type="GO" id="GO:0003677">
    <property type="term" value="F:DNA binding"/>
    <property type="evidence" value="ECO:0007669"/>
    <property type="project" value="InterPro"/>
</dbReference>
<evidence type="ECO:0000313" key="3">
    <source>
        <dbReference type="EMBL" id="KYO51128.1"/>
    </source>
</evidence>
<dbReference type="RefSeq" id="WP_041605087.1">
    <property type="nucleotide sequence ID" value="NZ_CP121013.1"/>
</dbReference>
<sequence>MADIIRTPQQLGNLIRRQRRKLGLTQAALGVRTGQRQSMISQIEQGYPSLRLDTLIDLLAALDLDLQAAPRDRSTVDDAIARMLLGGNDD</sequence>
<dbReference type="SUPFAM" id="SSF47413">
    <property type="entry name" value="lambda repressor-like DNA-binding domains"/>
    <property type="match status" value="1"/>
</dbReference>
<dbReference type="InterPro" id="IPR001387">
    <property type="entry name" value="Cro/C1-type_HTH"/>
</dbReference>
<reference evidence="3 4" key="1">
    <citation type="submission" date="2015-12" db="EMBL/GenBank/DDBJ databases">
        <title>Genome sequence of Tistrella mobilis MCCC 1A02139.</title>
        <authorList>
            <person name="Lu L."/>
            <person name="Lai Q."/>
            <person name="Shao Z."/>
            <person name="Qian P."/>
        </authorList>
    </citation>
    <scope>NUCLEOTIDE SEQUENCE [LARGE SCALE GENOMIC DNA]</scope>
    <source>
        <strain evidence="3 4">MCCC 1A02139</strain>
    </source>
</reference>
<dbReference type="PROSITE" id="PS50943">
    <property type="entry name" value="HTH_CROC1"/>
    <property type="match status" value="1"/>
</dbReference>
<dbReference type="Proteomes" id="UP000257706">
    <property type="component" value="Unassembled WGS sequence"/>
</dbReference>
<name>A0A161R146_9PROT</name>
<evidence type="ECO:0000259" key="1">
    <source>
        <dbReference type="PROSITE" id="PS50943"/>
    </source>
</evidence>
<dbReference type="EMBL" id="DMAI01000039">
    <property type="protein sequence ID" value="HAE46276.1"/>
    <property type="molecule type" value="Genomic_DNA"/>
</dbReference>
<feature type="domain" description="HTH cro/C1-type" evidence="1">
    <location>
        <begin position="15"/>
        <end position="69"/>
    </location>
</feature>
<dbReference type="EMBL" id="LPZR01000182">
    <property type="protein sequence ID" value="KYO51128.1"/>
    <property type="molecule type" value="Genomic_DNA"/>
</dbReference>